<evidence type="ECO:0000313" key="3">
    <source>
        <dbReference type="Proteomes" id="UP001195914"/>
    </source>
</evidence>
<comment type="caution">
    <text evidence="2">The sequence shown here is derived from an EMBL/GenBank/DDBJ whole genome shotgun (WGS) entry which is preliminary data.</text>
</comment>
<keyword evidence="1" id="KW-0472">Membrane</keyword>
<keyword evidence="1" id="KW-1133">Transmembrane helix</keyword>
<dbReference type="Proteomes" id="UP001195914">
    <property type="component" value="Unassembled WGS sequence"/>
</dbReference>
<dbReference type="EMBL" id="JAHBMH010000056">
    <property type="protein sequence ID" value="KAK1935278.1"/>
    <property type="molecule type" value="Genomic_DNA"/>
</dbReference>
<evidence type="ECO:0000256" key="1">
    <source>
        <dbReference type="SAM" id="Phobius"/>
    </source>
</evidence>
<dbReference type="AlphaFoldDB" id="A0AAD9GB66"/>
<organism evidence="2 3">
    <name type="scientific">Babesia divergens</name>
    <dbReference type="NCBI Taxonomy" id="32595"/>
    <lineage>
        <taxon>Eukaryota</taxon>
        <taxon>Sar</taxon>
        <taxon>Alveolata</taxon>
        <taxon>Apicomplexa</taxon>
        <taxon>Aconoidasida</taxon>
        <taxon>Piroplasmida</taxon>
        <taxon>Babesiidae</taxon>
        <taxon>Babesia</taxon>
    </lineage>
</organism>
<keyword evidence="1" id="KW-0812">Transmembrane</keyword>
<evidence type="ECO:0000313" key="2">
    <source>
        <dbReference type="EMBL" id="KAK1935278.1"/>
    </source>
</evidence>
<reference evidence="2" key="1">
    <citation type="journal article" date="2014" name="Nucleic Acids Res.">
        <title>The evolutionary dynamics of variant antigen genes in Babesia reveal a history of genomic innovation underlying host-parasite interaction.</title>
        <authorList>
            <person name="Jackson A.P."/>
            <person name="Otto T.D."/>
            <person name="Darby A."/>
            <person name="Ramaprasad A."/>
            <person name="Xia D."/>
            <person name="Echaide I.E."/>
            <person name="Farber M."/>
            <person name="Gahlot S."/>
            <person name="Gamble J."/>
            <person name="Gupta D."/>
            <person name="Gupta Y."/>
            <person name="Jackson L."/>
            <person name="Malandrin L."/>
            <person name="Malas T.B."/>
            <person name="Moussa E."/>
            <person name="Nair M."/>
            <person name="Reid A.J."/>
            <person name="Sanders M."/>
            <person name="Sharma J."/>
            <person name="Tracey A."/>
            <person name="Quail M.A."/>
            <person name="Weir W."/>
            <person name="Wastling J.M."/>
            <person name="Hall N."/>
            <person name="Willadsen P."/>
            <person name="Lingelbach K."/>
            <person name="Shiels B."/>
            <person name="Tait A."/>
            <person name="Berriman M."/>
            <person name="Allred D.R."/>
            <person name="Pain A."/>
        </authorList>
    </citation>
    <scope>NUCLEOTIDE SEQUENCE</scope>
    <source>
        <strain evidence="2">1802A</strain>
    </source>
</reference>
<gene>
    <name evidence="2" type="ORF">X943_001019</name>
</gene>
<accession>A0AAD9GB66</accession>
<feature type="transmembrane region" description="Helical" evidence="1">
    <location>
        <begin position="1207"/>
        <end position="1225"/>
    </location>
</feature>
<keyword evidence="3" id="KW-1185">Reference proteome</keyword>
<proteinExistence type="predicted"/>
<reference evidence="2" key="2">
    <citation type="submission" date="2021-05" db="EMBL/GenBank/DDBJ databases">
        <authorList>
            <person name="Pain A."/>
        </authorList>
    </citation>
    <scope>NUCLEOTIDE SEQUENCE</scope>
    <source>
        <strain evidence="2">1802A</strain>
    </source>
</reference>
<sequence>MYYTDVFVGTNNIDNLKNALIAELNGSGLNDDLNALASGLGFLAGLPACLCKTKKSVEEGLKKIYEELKTSLISCKDFKLNCDSCDSKLYPCKCCVIQSINKVKECPCLKGNKTCHCDGKDVSCAKVLAGLEACLHLQCLQSDMNEICECNDFEQCCKSGTCTQASVGSGGSCTFCQDLKSGKSVPTTGLGLLRPSPIRLAERLEKFFDSGPGPKNDCSCTCGSGKNESCCCLACQSCSSQHCSCSSSGSSGQCSCAQALQSQGCPRLTFCQTINSIKVSSGSSDMTCCSKGADCHCVSDSTSGSNSNCSGDCCKEHNKQSVKCMIRRLVSYFKDLKSDTSNKGCFKNCCELMCVLKTCDFLQLFYDRRNLNECSKCKSGGSGCSSSGGCCLGTISGCTEKDCCKDCEDCCAVKFSRALEELRFAGPCGQDLWRTLDSFLNFCCKVFYAKVKDIQTTLQDRNSGHAKNCKCKSGTCTCSPSSGCQGCTAVLKELRDNHKDLLGLMTRGYSSAYSEASWDSLTSSISGSGPCCGSSSPSCGCPSNCSSGSSCPSQCCPDCPQRKAAKIFLGMLPCLYYGLKILYDRCKYNSGFAGWQYISVYSDGKPSSDLAKFLFAWGFQTIESSGSSTIHMNPLLQAMVLPVLLENLFTPKSNGILKNLYENCKIYFTSFSSRSISSLPSGSTPKSPSDPSTVRSMLLWLYGLRFQKGFSDLVLYCKSLCSPFGNSFHPDDFCYYIHTCSFILPVSIISFIETSDSALSLISSSSDWKDFSYPEDLSSLFEKLCEYARKIFVALAFLYYQCERVGSQAGWRYCYYGKNCKPAVNSSSSSLSSSGSSSGSDCSCKYKNIYLCTNSGQNTDIHSKHCAQTGGCLGFGSGSTCKDNNHNKVNGKSQGKSCSNPCPHPLQRFLTATSDSETYPFGLSDIVPMGFESSNLSSTARDGWSRYAVLKAFCKDGFYPLSRLVQFVLCVSRYPPETLGELYAFFMKFVESSVFRDHFASYVDGEPGRFLGNSLKGAVQGLYGAKDSHKGSGGSSHQDPSKTPADLQSLYNCHPKKDSDATCGQYLHPLTYNAYNNNIFIDDFLDTYLSWVCYSAEDFKKKLEEFHHEASTKSLKCCLSSSCKIVECPCAHPFLYSYGFTFWSPNSLNCETHGSGNGKHNSTSDPNCTRKTCKDFLDQLSLVIQGSPLQTLLTVIDNFLWHIRLPFIYAFLYIWILVISYFYYVQFYKLDLLHIDSHLHLPRSFKILPSTLFSDASSKLKDLSYFTL</sequence>
<name>A0AAD9GB66_BABDI</name>
<protein>
    <submittedName>
        <fullName evidence="2">Variant erythrocyte surface antigen-1 family protein</fullName>
    </submittedName>
</protein>